<reference evidence="3 4" key="1">
    <citation type="journal article" date="2013" name="BMC Genomics">
        <title>Genome sequencing and comparative genomics of honey bee microsporidia, Nosema apis reveal novel insights into host-parasite interactions.</title>
        <authorList>
            <person name="Chen Yp."/>
            <person name="Pettis J.S."/>
            <person name="Zhao Y."/>
            <person name="Liu X."/>
            <person name="Tallon L.J."/>
            <person name="Sadzewicz L.D."/>
            <person name="Li R."/>
            <person name="Zheng H."/>
            <person name="Huang S."/>
            <person name="Zhang X."/>
            <person name="Hamilton M.C."/>
            <person name="Pernal S.F."/>
            <person name="Melathopoulos A.P."/>
            <person name="Yan X."/>
            <person name="Evans J.D."/>
        </authorList>
    </citation>
    <scope>NUCLEOTIDE SEQUENCE [LARGE SCALE GENOMIC DNA]</scope>
    <source>
        <strain evidence="3 4">BRL 01</strain>
    </source>
</reference>
<proteinExistence type="predicted"/>
<dbReference type="EMBL" id="KE647045">
    <property type="protein sequence ID" value="EQB62039.1"/>
    <property type="molecule type" value="Genomic_DNA"/>
</dbReference>
<name>T0LCK3_9MICR</name>
<feature type="transmembrane region" description="Helical" evidence="2">
    <location>
        <begin position="6"/>
        <end position="26"/>
    </location>
</feature>
<gene>
    <name evidence="3" type="ORF">NAPIS_ORF00385</name>
</gene>
<accession>T0LCK3</accession>
<keyword evidence="2" id="KW-1133">Transmembrane helix</keyword>
<evidence type="ECO:0000313" key="4">
    <source>
        <dbReference type="Proteomes" id="UP000053780"/>
    </source>
</evidence>
<feature type="compositionally biased region" description="Polar residues" evidence="1">
    <location>
        <begin position="95"/>
        <end position="109"/>
    </location>
</feature>
<keyword evidence="2" id="KW-0812">Transmembrane</keyword>
<evidence type="ECO:0000256" key="2">
    <source>
        <dbReference type="SAM" id="Phobius"/>
    </source>
</evidence>
<dbReference type="AlphaFoldDB" id="T0LCK3"/>
<protein>
    <submittedName>
        <fullName evidence="3">Uncharacterized protein</fullName>
    </submittedName>
</protein>
<dbReference type="HOGENOM" id="CLU_1256365_0_0_1"/>
<dbReference type="Proteomes" id="UP000053780">
    <property type="component" value="Unassembled WGS sequence"/>
</dbReference>
<evidence type="ECO:0000313" key="3">
    <source>
        <dbReference type="EMBL" id="EQB62039.1"/>
    </source>
</evidence>
<keyword evidence="4" id="KW-1185">Reference proteome</keyword>
<feature type="region of interest" description="Disordered" evidence="1">
    <location>
        <begin position="95"/>
        <end position="119"/>
    </location>
</feature>
<sequence>MSQKTLITVIGLIALITLGGFVLYNMKVWPFNEDKKVSEITNDKIGELNTKDTIDFIMSTSKKINTGKNDLETRLNILYATVNVDEKYLNDIKISNNDQGDSQKNSNSGEGEDTAPSKATISNEKISKVFNEIKAMFKNNKDFESGFNTYKEVIIFDDSKDFSSKQKEFVKDNKKYLDEINKKLEKKKEIFKRATEKKDEKNTLVEYVFVKLCDLIITTQ</sequence>
<keyword evidence="2" id="KW-0472">Membrane</keyword>
<organism evidence="3 4">
    <name type="scientific">Vairimorpha apis BRL 01</name>
    <dbReference type="NCBI Taxonomy" id="1037528"/>
    <lineage>
        <taxon>Eukaryota</taxon>
        <taxon>Fungi</taxon>
        <taxon>Fungi incertae sedis</taxon>
        <taxon>Microsporidia</taxon>
        <taxon>Nosematidae</taxon>
        <taxon>Vairimorpha</taxon>
    </lineage>
</organism>
<evidence type="ECO:0000256" key="1">
    <source>
        <dbReference type="SAM" id="MobiDB-lite"/>
    </source>
</evidence>
<dbReference type="VEuPathDB" id="MicrosporidiaDB:NAPIS_ORF00385"/>